<keyword evidence="2" id="KW-0547">Nucleotide-binding</keyword>
<dbReference type="GO" id="GO:0005829">
    <property type="term" value="C:cytosol"/>
    <property type="evidence" value="ECO:0007669"/>
    <property type="project" value="TreeGrafter"/>
</dbReference>
<keyword evidence="3" id="KW-0067">ATP-binding</keyword>
<dbReference type="GO" id="GO:0005524">
    <property type="term" value="F:ATP binding"/>
    <property type="evidence" value="ECO:0007669"/>
    <property type="project" value="UniProtKB-KW"/>
</dbReference>
<evidence type="ECO:0000313" key="8">
    <source>
        <dbReference type="Proteomes" id="UP000294746"/>
    </source>
</evidence>
<sequence>MEKRYDQHFFKRSQESWVGISPKELLSFVRTKCQEILTQDRLLELLSEGRQLRVKLGIDPTGAEIHLGHIVPLLLLNQFARAGHHIDFIIGDFTAW</sequence>
<keyword evidence="5 7" id="KW-0030">Aminoacyl-tRNA synthetase</keyword>
<dbReference type="GO" id="GO:0006418">
    <property type="term" value="P:tRNA aminoacylation for protein translation"/>
    <property type="evidence" value="ECO:0007669"/>
    <property type="project" value="InterPro"/>
</dbReference>
<dbReference type="Proteomes" id="UP000294746">
    <property type="component" value="Unassembled WGS sequence"/>
</dbReference>
<keyword evidence="4" id="KW-0648">Protein biosynthesis</keyword>
<evidence type="ECO:0000256" key="2">
    <source>
        <dbReference type="ARBA" id="ARBA00022741"/>
    </source>
</evidence>
<organism evidence="7 8">
    <name type="scientific">Baia soyae</name>
    <dbReference type="NCBI Taxonomy" id="1544746"/>
    <lineage>
        <taxon>Bacteria</taxon>
        <taxon>Bacillati</taxon>
        <taxon>Bacillota</taxon>
        <taxon>Bacilli</taxon>
        <taxon>Bacillales</taxon>
        <taxon>Thermoactinomycetaceae</taxon>
        <taxon>Baia</taxon>
    </lineage>
</organism>
<dbReference type="SUPFAM" id="SSF52374">
    <property type="entry name" value="Nucleotidylyl transferase"/>
    <property type="match status" value="1"/>
</dbReference>
<dbReference type="Pfam" id="PF00579">
    <property type="entry name" value="tRNA-synt_1b"/>
    <property type="match status" value="1"/>
</dbReference>
<dbReference type="PROSITE" id="PS00178">
    <property type="entry name" value="AA_TRNA_LIGASE_I"/>
    <property type="match status" value="1"/>
</dbReference>
<dbReference type="OrthoDB" id="9804243at2"/>
<dbReference type="InterPro" id="IPR024088">
    <property type="entry name" value="Tyr-tRNA-ligase_bac-type"/>
</dbReference>
<dbReference type="PANTHER" id="PTHR11766">
    <property type="entry name" value="TYROSYL-TRNA SYNTHETASE"/>
    <property type="match status" value="1"/>
</dbReference>
<comment type="caution">
    <text evidence="7">The sequence shown here is derived from an EMBL/GenBank/DDBJ whole genome shotgun (WGS) entry which is preliminary data.</text>
</comment>
<dbReference type="EMBL" id="SLXV01000001">
    <property type="protein sequence ID" value="TCP70729.1"/>
    <property type="molecule type" value="Genomic_DNA"/>
</dbReference>
<evidence type="ECO:0000256" key="3">
    <source>
        <dbReference type="ARBA" id="ARBA00022840"/>
    </source>
</evidence>
<evidence type="ECO:0000256" key="6">
    <source>
        <dbReference type="ARBA" id="ARBA00048248"/>
    </source>
</evidence>
<protein>
    <submittedName>
        <fullName evidence="7">tRNA synthetase class I (W and Y)</fullName>
    </submittedName>
</protein>
<reference evidence="7 8" key="1">
    <citation type="submission" date="2019-03" db="EMBL/GenBank/DDBJ databases">
        <title>Genomic Encyclopedia of Type Strains, Phase IV (KMG-IV): sequencing the most valuable type-strain genomes for metagenomic binning, comparative biology and taxonomic classification.</title>
        <authorList>
            <person name="Goeker M."/>
        </authorList>
    </citation>
    <scope>NUCLEOTIDE SEQUENCE [LARGE SCALE GENOMIC DNA]</scope>
    <source>
        <strain evidence="7 8">DSM 46831</strain>
    </source>
</reference>
<proteinExistence type="predicted"/>
<dbReference type="RefSeq" id="WP_131847374.1">
    <property type="nucleotide sequence ID" value="NZ_SLXV01000001.1"/>
</dbReference>
<evidence type="ECO:0000256" key="4">
    <source>
        <dbReference type="ARBA" id="ARBA00022917"/>
    </source>
</evidence>
<dbReference type="PANTHER" id="PTHR11766:SF1">
    <property type="entry name" value="TYROSINE--TRNA LIGASE"/>
    <property type="match status" value="1"/>
</dbReference>
<dbReference type="InterPro" id="IPR001412">
    <property type="entry name" value="aa-tRNA-synth_I_CS"/>
</dbReference>
<evidence type="ECO:0000313" key="7">
    <source>
        <dbReference type="EMBL" id="TCP70729.1"/>
    </source>
</evidence>
<dbReference type="GO" id="GO:0004831">
    <property type="term" value="F:tyrosine-tRNA ligase activity"/>
    <property type="evidence" value="ECO:0007669"/>
    <property type="project" value="UniProtKB-EC"/>
</dbReference>
<evidence type="ECO:0000256" key="1">
    <source>
        <dbReference type="ARBA" id="ARBA00022598"/>
    </source>
</evidence>
<gene>
    <name evidence="7" type="ORF">EDD57_101173</name>
</gene>
<comment type="catalytic activity">
    <reaction evidence="6">
        <text>tRNA(Tyr) + L-tyrosine + ATP = L-tyrosyl-tRNA(Tyr) + AMP + diphosphate + H(+)</text>
        <dbReference type="Rhea" id="RHEA:10220"/>
        <dbReference type="Rhea" id="RHEA-COMP:9706"/>
        <dbReference type="Rhea" id="RHEA-COMP:9707"/>
        <dbReference type="ChEBI" id="CHEBI:15378"/>
        <dbReference type="ChEBI" id="CHEBI:30616"/>
        <dbReference type="ChEBI" id="CHEBI:33019"/>
        <dbReference type="ChEBI" id="CHEBI:58315"/>
        <dbReference type="ChEBI" id="CHEBI:78442"/>
        <dbReference type="ChEBI" id="CHEBI:78536"/>
        <dbReference type="ChEBI" id="CHEBI:456215"/>
        <dbReference type="EC" id="6.1.1.1"/>
    </reaction>
</comment>
<dbReference type="InterPro" id="IPR002305">
    <property type="entry name" value="aa-tRNA-synth_Ic"/>
</dbReference>
<keyword evidence="1" id="KW-0436">Ligase</keyword>
<accession>A0A4R2S2Y7</accession>
<dbReference type="Gene3D" id="3.40.50.620">
    <property type="entry name" value="HUPs"/>
    <property type="match status" value="1"/>
</dbReference>
<dbReference type="InterPro" id="IPR014729">
    <property type="entry name" value="Rossmann-like_a/b/a_fold"/>
</dbReference>
<keyword evidence="8" id="KW-1185">Reference proteome</keyword>
<name>A0A4R2S2Y7_9BACL</name>
<dbReference type="AlphaFoldDB" id="A0A4R2S2Y7"/>
<evidence type="ECO:0000256" key="5">
    <source>
        <dbReference type="ARBA" id="ARBA00023146"/>
    </source>
</evidence>